<dbReference type="GO" id="GO:0016779">
    <property type="term" value="F:nucleotidyltransferase activity"/>
    <property type="evidence" value="ECO:0007669"/>
    <property type="project" value="UniProtKB-ARBA"/>
</dbReference>
<protein>
    <recommendedName>
        <fullName evidence="2">MobA-like NTP transferase domain-containing protein</fullName>
    </recommendedName>
</protein>
<organism evidence="3">
    <name type="scientific">uncultured Thiotrichaceae bacterium</name>
    <dbReference type="NCBI Taxonomy" id="298394"/>
    <lineage>
        <taxon>Bacteria</taxon>
        <taxon>Pseudomonadati</taxon>
        <taxon>Pseudomonadota</taxon>
        <taxon>Gammaproteobacteria</taxon>
        <taxon>Thiotrichales</taxon>
        <taxon>Thiotrichaceae</taxon>
        <taxon>environmental samples</taxon>
    </lineage>
</organism>
<dbReference type="SUPFAM" id="SSF53448">
    <property type="entry name" value="Nucleotide-diphospho-sugar transferases"/>
    <property type="match status" value="1"/>
</dbReference>
<keyword evidence="1" id="KW-0460">Magnesium</keyword>
<dbReference type="Gene3D" id="3.90.550.10">
    <property type="entry name" value="Spore Coat Polysaccharide Biosynthesis Protein SpsA, Chain A"/>
    <property type="match status" value="1"/>
</dbReference>
<dbReference type="PANTHER" id="PTHR43777">
    <property type="entry name" value="MOLYBDENUM COFACTOR CYTIDYLYLTRANSFERASE"/>
    <property type="match status" value="1"/>
</dbReference>
<evidence type="ECO:0000259" key="2">
    <source>
        <dbReference type="Pfam" id="PF12804"/>
    </source>
</evidence>
<dbReference type="CDD" id="cd04182">
    <property type="entry name" value="GT_2_like_f"/>
    <property type="match status" value="1"/>
</dbReference>
<sequence>MKHHIAILIMAAGKASRFGACKQLQRFGDSNMLQKLVDEANAIFDPVTAQHTFVVTGCYHQAISERIEHANFIYNPHWERGLGASIAFGVSALSENQAIKYDGLVIVLADQIAIHTQQLTPLLRNFTGENIVCAYYAGTNGVPALFPRRYFTQLQALMGDKGAKRLLNPESKNTQLEIVSIRMPEAGVDIDTPDDFREHIAKEDPMRDLG</sequence>
<reference evidence="3" key="1">
    <citation type="submission" date="2020-01" db="EMBL/GenBank/DDBJ databases">
        <authorList>
            <person name="Meier V. D."/>
            <person name="Meier V D."/>
        </authorList>
    </citation>
    <scope>NUCLEOTIDE SEQUENCE</scope>
    <source>
        <strain evidence="3">HLG_WM_MAG_07</strain>
    </source>
</reference>
<dbReference type="EMBL" id="CACVAY010000027">
    <property type="protein sequence ID" value="CAA6805577.1"/>
    <property type="molecule type" value="Genomic_DNA"/>
</dbReference>
<gene>
    <name evidence="3" type="ORF">HELGO_WM11930</name>
</gene>
<dbReference type="AlphaFoldDB" id="A0A6S6SRF7"/>
<proteinExistence type="predicted"/>
<evidence type="ECO:0000313" key="3">
    <source>
        <dbReference type="EMBL" id="CAA6805577.1"/>
    </source>
</evidence>
<accession>A0A6S6SRF7</accession>
<dbReference type="InterPro" id="IPR025877">
    <property type="entry name" value="MobA-like_NTP_Trfase"/>
</dbReference>
<feature type="domain" description="MobA-like NTP transferase" evidence="2">
    <location>
        <begin position="8"/>
        <end position="168"/>
    </location>
</feature>
<evidence type="ECO:0000256" key="1">
    <source>
        <dbReference type="ARBA" id="ARBA00022842"/>
    </source>
</evidence>
<dbReference type="PANTHER" id="PTHR43777:SF1">
    <property type="entry name" value="MOLYBDENUM COFACTOR CYTIDYLYLTRANSFERASE"/>
    <property type="match status" value="1"/>
</dbReference>
<dbReference type="InterPro" id="IPR029044">
    <property type="entry name" value="Nucleotide-diphossugar_trans"/>
</dbReference>
<dbReference type="Pfam" id="PF12804">
    <property type="entry name" value="NTP_transf_3"/>
    <property type="match status" value="1"/>
</dbReference>
<name>A0A6S6SRF7_9GAMM</name>